<name>A0A6A6TU81_9PEZI</name>
<organism evidence="2 3">
    <name type="scientific">Microthyrium microscopicum</name>
    <dbReference type="NCBI Taxonomy" id="703497"/>
    <lineage>
        <taxon>Eukaryota</taxon>
        <taxon>Fungi</taxon>
        <taxon>Dikarya</taxon>
        <taxon>Ascomycota</taxon>
        <taxon>Pezizomycotina</taxon>
        <taxon>Dothideomycetes</taxon>
        <taxon>Dothideomycetes incertae sedis</taxon>
        <taxon>Microthyriales</taxon>
        <taxon>Microthyriaceae</taxon>
        <taxon>Microthyrium</taxon>
    </lineage>
</organism>
<reference evidence="2" key="1">
    <citation type="journal article" date="2020" name="Stud. Mycol.">
        <title>101 Dothideomycetes genomes: a test case for predicting lifestyles and emergence of pathogens.</title>
        <authorList>
            <person name="Haridas S."/>
            <person name="Albert R."/>
            <person name="Binder M."/>
            <person name="Bloem J."/>
            <person name="Labutti K."/>
            <person name="Salamov A."/>
            <person name="Andreopoulos B."/>
            <person name="Baker S."/>
            <person name="Barry K."/>
            <person name="Bills G."/>
            <person name="Bluhm B."/>
            <person name="Cannon C."/>
            <person name="Castanera R."/>
            <person name="Culley D."/>
            <person name="Daum C."/>
            <person name="Ezra D."/>
            <person name="Gonzalez J."/>
            <person name="Henrissat B."/>
            <person name="Kuo A."/>
            <person name="Liang C."/>
            <person name="Lipzen A."/>
            <person name="Lutzoni F."/>
            <person name="Magnuson J."/>
            <person name="Mondo S."/>
            <person name="Nolan M."/>
            <person name="Ohm R."/>
            <person name="Pangilinan J."/>
            <person name="Park H.-J."/>
            <person name="Ramirez L."/>
            <person name="Alfaro M."/>
            <person name="Sun H."/>
            <person name="Tritt A."/>
            <person name="Yoshinaga Y."/>
            <person name="Zwiers L.-H."/>
            <person name="Turgeon B."/>
            <person name="Goodwin S."/>
            <person name="Spatafora J."/>
            <person name="Crous P."/>
            <person name="Grigoriev I."/>
        </authorList>
    </citation>
    <scope>NUCLEOTIDE SEQUENCE</scope>
    <source>
        <strain evidence="2">CBS 115976</strain>
    </source>
</reference>
<sequence>MNGRIARLEEEAKQAEEERLAALTSQRMTIDPATASPHIPRTRCMTLVHTPRMSNGSLGPIQQSDLPANRTSEGQQGDGEAQAFQYQSSQPQPFRSEPIPQQPIQQPNPVSTTPLQLAGMTQQQLLELHFSGQQFPPLHTPSYAMQQMGSISNLRRLYEAEISRLSILQGTMQPDSTLQAPPRYVYPYPSNIDGYPAVREHPSLARNSDNRPSNVLSRRIQRAWEYDYDEEDDSGPDAPLSRPRRKKKRGSE</sequence>
<feature type="compositionally biased region" description="Acidic residues" evidence="1">
    <location>
        <begin position="226"/>
        <end position="235"/>
    </location>
</feature>
<dbReference type="AlphaFoldDB" id="A0A6A6TU81"/>
<feature type="region of interest" description="Disordered" evidence="1">
    <location>
        <begin position="50"/>
        <end position="114"/>
    </location>
</feature>
<gene>
    <name evidence="2" type="ORF">BT63DRAFT_418532</name>
</gene>
<evidence type="ECO:0000256" key="1">
    <source>
        <dbReference type="SAM" id="MobiDB-lite"/>
    </source>
</evidence>
<dbReference type="Proteomes" id="UP000799302">
    <property type="component" value="Unassembled WGS sequence"/>
</dbReference>
<feature type="compositionally biased region" description="Polar residues" evidence="1">
    <location>
        <begin position="52"/>
        <end position="75"/>
    </location>
</feature>
<proteinExistence type="predicted"/>
<feature type="compositionally biased region" description="Basic residues" evidence="1">
    <location>
        <begin position="242"/>
        <end position="252"/>
    </location>
</feature>
<protein>
    <submittedName>
        <fullName evidence="2">Uncharacterized protein</fullName>
    </submittedName>
</protein>
<accession>A0A6A6TU81</accession>
<evidence type="ECO:0000313" key="2">
    <source>
        <dbReference type="EMBL" id="KAF2663619.1"/>
    </source>
</evidence>
<dbReference type="EMBL" id="MU004244">
    <property type="protein sequence ID" value="KAF2663619.1"/>
    <property type="molecule type" value="Genomic_DNA"/>
</dbReference>
<feature type="compositionally biased region" description="Low complexity" evidence="1">
    <location>
        <begin position="98"/>
        <end position="107"/>
    </location>
</feature>
<evidence type="ECO:0000313" key="3">
    <source>
        <dbReference type="Proteomes" id="UP000799302"/>
    </source>
</evidence>
<feature type="compositionally biased region" description="Polar residues" evidence="1">
    <location>
        <begin position="84"/>
        <end position="93"/>
    </location>
</feature>
<keyword evidence="3" id="KW-1185">Reference proteome</keyword>
<feature type="region of interest" description="Disordered" evidence="1">
    <location>
        <begin position="225"/>
        <end position="252"/>
    </location>
</feature>